<reference evidence="1" key="2">
    <citation type="submission" date="2021-09" db="EMBL/GenBank/DDBJ databases">
        <authorList>
            <person name="Jia N."/>
            <person name="Wang J."/>
            <person name="Shi W."/>
            <person name="Du L."/>
            <person name="Sun Y."/>
            <person name="Zhan W."/>
            <person name="Jiang J."/>
            <person name="Wang Q."/>
            <person name="Zhang B."/>
            <person name="Ji P."/>
            <person name="Sakyi L.B."/>
            <person name="Cui X."/>
            <person name="Yuan T."/>
            <person name="Jiang B."/>
            <person name="Yang W."/>
            <person name="Lam T.T.-Y."/>
            <person name="Chang Q."/>
            <person name="Ding S."/>
            <person name="Wang X."/>
            <person name="Zhu J."/>
            <person name="Ruan X."/>
            <person name="Zhao L."/>
            <person name="Wei J."/>
            <person name="Que T."/>
            <person name="Du C."/>
            <person name="Cheng J."/>
            <person name="Dai P."/>
            <person name="Han X."/>
            <person name="Huang E."/>
            <person name="Gao Y."/>
            <person name="Liu J."/>
            <person name="Shao H."/>
            <person name="Ye R."/>
            <person name="Li L."/>
            <person name="Wei W."/>
            <person name="Wang X."/>
            <person name="Wang C."/>
            <person name="Huo Q."/>
            <person name="Li W."/>
            <person name="Guo W."/>
            <person name="Chen H."/>
            <person name="Chen S."/>
            <person name="Zhou L."/>
            <person name="Zhou L."/>
            <person name="Ni X."/>
            <person name="Tian J."/>
            <person name="Zhou Y."/>
            <person name="Sheng Y."/>
            <person name="Liu T."/>
            <person name="Pan Y."/>
            <person name="Xia L."/>
            <person name="Li J."/>
            <person name="Zhao F."/>
            <person name="Cao W."/>
        </authorList>
    </citation>
    <scope>NUCLEOTIDE SEQUENCE</scope>
    <source>
        <strain evidence="1">Rmic-2018</strain>
        <tissue evidence="1">Larvae</tissue>
    </source>
</reference>
<organism evidence="1 2">
    <name type="scientific">Rhipicephalus microplus</name>
    <name type="common">Cattle tick</name>
    <name type="synonym">Boophilus microplus</name>
    <dbReference type="NCBI Taxonomy" id="6941"/>
    <lineage>
        <taxon>Eukaryota</taxon>
        <taxon>Metazoa</taxon>
        <taxon>Ecdysozoa</taxon>
        <taxon>Arthropoda</taxon>
        <taxon>Chelicerata</taxon>
        <taxon>Arachnida</taxon>
        <taxon>Acari</taxon>
        <taxon>Parasitiformes</taxon>
        <taxon>Ixodida</taxon>
        <taxon>Ixodoidea</taxon>
        <taxon>Ixodidae</taxon>
        <taxon>Rhipicephalinae</taxon>
        <taxon>Rhipicephalus</taxon>
        <taxon>Boophilus</taxon>
    </lineage>
</organism>
<protein>
    <submittedName>
        <fullName evidence="1">Uncharacterized protein</fullName>
    </submittedName>
</protein>
<reference evidence="1" key="1">
    <citation type="journal article" date="2020" name="Cell">
        <title>Large-Scale Comparative Analyses of Tick Genomes Elucidate Their Genetic Diversity and Vector Capacities.</title>
        <authorList>
            <consortium name="Tick Genome and Microbiome Consortium (TIGMIC)"/>
            <person name="Jia N."/>
            <person name="Wang J."/>
            <person name="Shi W."/>
            <person name="Du L."/>
            <person name="Sun Y."/>
            <person name="Zhan W."/>
            <person name="Jiang J.F."/>
            <person name="Wang Q."/>
            <person name="Zhang B."/>
            <person name="Ji P."/>
            <person name="Bell-Sakyi L."/>
            <person name="Cui X.M."/>
            <person name="Yuan T.T."/>
            <person name="Jiang B.G."/>
            <person name="Yang W.F."/>
            <person name="Lam T.T."/>
            <person name="Chang Q.C."/>
            <person name="Ding S.J."/>
            <person name="Wang X.J."/>
            <person name="Zhu J.G."/>
            <person name="Ruan X.D."/>
            <person name="Zhao L."/>
            <person name="Wei J.T."/>
            <person name="Ye R.Z."/>
            <person name="Que T.C."/>
            <person name="Du C.H."/>
            <person name="Zhou Y.H."/>
            <person name="Cheng J.X."/>
            <person name="Dai P.F."/>
            <person name="Guo W.B."/>
            <person name="Han X.H."/>
            <person name="Huang E.J."/>
            <person name="Li L.F."/>
            <person name="Wei W."/>
            <person name="Gao Y.C."/>
            <person name="Liu J.Z."/>
            <person name="Shao H.Z."/>
            <person name="Wang X."/>
            <person name="Wang C.C."/>
            <person name="Yang T.C."/>
            <person name="Huo Q.B."/>
            <person name="Li W."/>
            <person name="Chen H.Y."/>
            <person name="Chen S.E."/>
            <person name="Zhou L.G."/>
            <person name="Ni X.B."/>
            <person name="Tian J.H."/>
            <person name="Sheng Y."/>
            <person name="Liu T."/>
            <person name="Pan Y.S."/>
            <person name="Xia L.Y."/>
            <person name="Li J."/>
            <person name="Zhao F."/>
            <person name="Cao W.C."/>
        </authorList>
    </citation>
    <scope>NUCLEOTIDE SEQUENCE</scope>
    <source>
        <strain evidence="1">Rmic-2018</strain>
    </source>
</reference>
<dbReference type="AlphaFoldDB" id="A0A9J6ENW4"/>
<sequence>MVIARASCCLFLNETGLIWPFAPVPKVDALALFLSLAFSYDASFWFSVAISDSPGSSDEWRVVLSPSFELLTIAVHTSVIESAVFSQTWTKMLQSFAGDAARDLDEAEINETNSVGAEILRQLYAASGDPTPESALFAIAKIEDYTPSISSTRWLNAFQQVLPLTPTMTTEVFVTHVGYLRTIDSLFAKLGNERLVKHLSWLFLKMYISIAGPKFFIGVHGNAETFKVVRPLFCGIKCRTAVPPSRFGIELRLQSSQQRQALDRRELRQLSRGGHG</sequence>
<name>A0A9J6ENW4_RHIMP</name>
<dbReference type="EMBL" id="JABSTU010000003">
    <property type="protein sequence ID" value="KAH8036146.1"/>
    <property type="molecule type" value="Genomic_DNA"/>
</dbReference>
<accession>A0A9J6ENW4</accession>
<keyword evidence="2" id="KW-1185">Reference proteome</keyword>
<dbReference type="Proteomes" id="UP000821866">
    <property type="component" value="Chromosome 11"/>
</dbReference>
<gene>
    <name evidence="1" type="ORF">HPB51_017957</name>
</gene>
<dbReference type="Gene3D" id="1.10.1380.10">
    <property type="entry name" value="Neutral endopeptidase , domain2"/>
    <property type="match status" value="1"/>
</dbReference>
<dbReference type="InterPro" id="IPR042089">
    <property type="entry name" value="Peptidase_M13_dom_2"/>
</dbReference>
<comment type="caution">
    <text evidence="1">The sequence shown here is derived from an EMBL/GenBank/DDBJ whole genome shotgun (WGS) entry which is preliminary data.</text>
</comment>
<evidence type="ECO:0000313" key="2">
    <source>
        <dbReference type="Proteomes" id="UP000821866"/>
    </source>
</evidence>
<evidence type="ECO:0000313" key="1">
    <source>
        <dbReference type="EMBL" id="KAH8036146.1"/>
    </source>
</evidence>
<proteinExistence type="predicted"/>